<dbReference type="InterPro" id="IPR007554">
    <property type="entry name" value="Glycerophosphate_synth"/>
</dbReference>
<name>A0A5C8ZL56_9ACTN</name>
<comment type="similarity">
    <text evidence="2">Belongs to the CDP-glycerol glycerophosphotransferase family.</text>
</comment>
<dbReference type="GO" id="GO:0005886">
    <property type="term" value="C:plasma membrane"/>
    <property type="evidence" value="ECO:0007669"/>
    <property type="project" value="UniProtKB-SubCell"/>
</dbReference>
<keyword evidence="3" id="KW-1003">Cell membrane</keyword>
<keyword evidence="5" id="KW-0777">Teichoic acid biosynthesis</keyword>
<dbReference type="RefSeq" id="WP_147924512.1">
    <property type="nucleotide sequence ID" value="NZ_VKAC01000001.1"/>
</dbReference>
<dbReference type="PANTHER" id="PTHR37316:SF3">
    <property type="entry name" value="TEICHOIC ACID GLYCEROL-PHOSPHATE TRANSFERASE"/>
    <property type="match status" value="1"/>
</dbReference>
<evidence type="ECO:0000313" key="8">
    <source>
        <dbReference type="Proteomes" id="UP000321234"/>
    </source>
</evidence>
<dbReference type="GO" id="GO:0019350">
    <property type="term" value="P:teichoic acid biosynthetic process"/>
    <property type="evidence" value="ECO:0007669"/>
    <property type="project" value="UniProtKB-KW"/>
</dbReference>
<dbReference type="GO" id="GO:0047355">
    <property type="term" value="F:CDP-glycerol glycerophosphotransferase activity"/>
    <property type="evidence" value="ECO:0007669"/>
    <property type="project" value="InterPro"/>
</dbReference>
<gene>
    <name evidence="7" type="ORF">FMM08_01255</name>
</gene>
<dbReference type="Proteomes" id="UP000321234">
    <property type="component" value="Unassembled WGS sequence"/>
</dbReference>
<evidence type="ECO:0000256" key="5">
    <source>
        <dbReference type="ARBA" id="ARBA00022944"/>
    </source>
</evidence>
<dbReference type="AlphaFoldDB" id="A0A5C8ZL56"/>
<comment type="subcellular location">
    <subcellularLocation>
        <location evidence="1">Cell membrane</location>
        <topology evidence="1">Peripheral membrane protein</topology>
    </subcellularLocation>
</comment>
<dbReference type="SUPFAM" id="SSF53756">
    <property type="entry name" value="UDP-Glycosyltransferase/glycogen phosphorylase"/>
    <property type="match status" value="1"/>
</dbReference>
<dbReference type="InterPro" id="IPR043148">
    <property type="entry name" value="TagF_C"/>
</dbReference>
<dbReference type="InterPro" id="IPR051612">
    <property type="entry name" value="Teichoic_Acid_Biosynth"/>
</dbReference>
<evidence type="ECO:0000313" key="7">
    <source>
        <dbReference type="EMBL" id="TXR57901.1"/>
    </source>
</evidence>
<proteinExistence type="inferred from homology"/>
<dbReference type="Gene3D" id="3.40.50.12580">
    <property type="match status" value="1"/>
</dbReference>
<sequence length="371" mass="40336">MSSAPRPTTVVWNAFNGRYADNPRALHEGLLARGLDEGAGWHHVWMADPRHTSAFPEGVRTVPVRSAACAEALAAADVVVANCHVTLDPWPAGRPEGEPRFLQTWHGTPLKRIHRSAASLPSEAVLAELDADIARWDALVTPSPEATRLLREAFAYDGEVLETGYPRNDVLSAPDAGERRAAVRSQLGIPEGATAVLLAPTYRDDEANGSGDLPLGFDVPELLDALGDDVVLVLRLHYYVADRLTLSRDPRVVDASNHPDVAELYLAADALVTDYSSSMFDFAVTGRPVVLYAYDLDRYRDVLRGFTFDLRGEGPGPLLTRPHELAEALGDLPGVASAFQGQYAAFRERWCSLEDGRATDRVLDAFFGPAS</sequence>
<dbReference type="EMBL" id="VKAC01000001">
    <property type="protein sequence ID" value="TXR57901.1"/>
    <property type="molecule type" value="Genomic_DNA"/>
</dbReference>
<dbReference type="Pfam" id="PF04464">
    <property type="entry name" value="Glyphos_transf"/>
    <property type="match status" value="1"/>
</dbReference>
<comment type="caution">
    <text evidence="7">The sequence shown here is derived from an EMBL/GenBank/DDBJ whole genome shotgun (WGS) entry which is preliminary data.</text>
</comment>
<keyword evidence="8" id="KW-1185">Reference proteome</keyword>
<evidence type="ECO:0000256" key="6">
    <source>
        <dbReference type="ARBA" id="ARBA00023136"/>
    </source>
</evidence>
<dbReference type="OrthoDB" id="3183633at2"/>
<organism evidence="7 8">
    <name type="scientific">Quadrisphaera setariae</name>
    <dbReference type="NCBI Taxonomy" id="2593304"/>
    <lineage>
        <taxon>Bacteria</taxon>
        <taxon>Bacillati</taxon>
        <taxon>Actinomycetota</taxon>
        <taxon>Actinomycetes</taxon>
        <taxon>Kineosporiales</taxon>
        <taxon>Kineosporiaceae</taxon>
        <taxon>Quadrisphaera</taxon>
    </lineage>
</organism>
<evidence type="ECO:0000256" key="1">
    <source>
        <dbReference type="ARBA" id="ARBA00004202"/>
    </source>
</evidence>
<dbReference type="PANTHER" id="PTHR37316">
    <property type="entry name" value="TEICHOIC ACID GLYCEROL-PHOSPHATE PRIMASE"/>
    <property type="match status" value="1"/>
</dbReference>
<evidence type="ECO:0000256" key="3">
    <source>
        <dbReference type="ARBA" id="ARBA00022475"/>
    </source>
</evidence>
<reference evidence="7 8" key="1">
    <citation type="submission" date="2019-07" db="EMBL/GenBank/DDBJ databases">
        <title>Quadrisphaera sp. strain DD2A genome sequencing and assembly.</title>
        <authorList>
            <person name="Kim I."/>
        </authorList>
    </citation>
    <scope>NUCLEOTIDE SEQUENCE [LARGE SCALE GENOMIC DNA]</scope>
    <source>
        <strain evidence="7 8">DD2A</strain>
    </source>
</reference>
<accession>A0A5C8ZL56</accession>
<evidence type="ECO:0000256" key="2">
    <source>
        <dbReference type="ARBA" id="ARBA00010488"/>
    </source>
</evidence>
<protein>
    <submittedName>
        <fullName evidence="7">CDP-glycerol glycerophosphotransferase family protein</fullName>
    </submittedName>
</protein>
<dbReference type="InterPro" id="IPR043149">
    <property type="entry name" value="TagF_N"/>
</dbReference>
<keyword evidence="4 7" id="KW-0808">Transferase</keyword>
<dbReference type="Gene3D" id="3.40.50.11820">
    <property type="match status" value="1"/>
</dbReference>
<evidence type="ECO:0000256" key="4">
    <source>
        <dbReference type="ARBA" id="ARBA00022679"/>
    </source>
</evidence>
<keyword evidence="6" id="KW-0472">Membrane</keyword>